<dbReference type="GO" id="GO:0016301">
    <property type="term" value="F:kinase activity"/>
    <property type="evidence" value="ECO:0007669"/>
    <property type="project" value="UniProtKB-KW"/>
</dbReference>
<keyword evidence="1" id="KW-0418">Kinase</keyword>
<comment type="caution">
    <text evidence="1">The sequence shown here is derived from an EMBL/GenBank/DDBJ whole genome shotgun (WGS) entry which is preliminary data.</text>
</comment>
<keyword evidence="1" id="KW-0808">Transferase</keyword>
<name>A0A5A7PIK4_STRAF</name>
<dbReference type="AlphaFoldDB" id="A0A5A7PIK4"/>
<dbReference type="Proteomes" id="UP000325081">
    <property type="component" value="Unassembled WGS sequence"/>
</dbReference>
<evidence type="ECO:0000313" key="2">
    <source>
        <dbReference type="Proteomes" id="UP000325081"/>
    </source>
</evidence>
<accession>A0A5A7PIK4</accession>
<dbReference type="EMBL" id="BKCP01004616">
    <property type="protein sequence ID" value="GER32491.1"/>
    <property type="molecule type" value="Genomic_DNA"/>
</dbReference>
<evidence type="ECO:0000313" key="1">
    <source>
        <dbReference type="EMBL" id="GER32491.1"/>
    </source>
</evidence>
<sequence>MASPTRPVYETCCRVFLISEIACKGLVRLIVATTPEVLSILLYAWHHAPVEKALDKPFVTIEASKYFSTSCNSRSLSSFTKPSVSFQEAFHHICKKRSFLLKAAKVGKEVILYALLHRLLGWIFTSLHEVANVLYGISFFAEIFETHIGLVNRGNEYVSNGRIFRIDINHFYYFLVICDAQSKEENPYRDFGYVKVDRKYFVGSQDFLGFGG</sequence>
<organism evidence="1 2">
    <name type="scientific">Striga asiatica</name>
    <name type="common">Asiatic witchweed</name>
    <name type="synonym">Buchnera asiatica</name>
    <dbReference type="NCBI Taxonomy" id="4170"/>
    <lineage>
        <taxon>Eukaryota</taxon>
        <taxon>Viridiplantae</taxon>
        <taxon>Streptophyta</taxon>
        <taxon>Embryophyta</taxon>
        <taxon>Tracheophyta</taxon>
        <taxon>Spermatophyta</taxon>
        <taxon>Magnoliopsida</taxon>
        <taxon>eudicotyledons</taxon>
        <taxon>Gunneridae</taxon>
        <taxon>Pentapetalae</taxon>
        <taxon>asterids</taxon>
        <taxon>lamiids</taxon>
        <taxon>Lamiales</taxon>
        <taxon>Orobanchaceae</taxon>
        <taxon>Buchnereae</taxon>
        <taxon>Striga</taxon>
    </lineage>
</organism>
<proteinExistence type="predicted"/>
<keyword evidence="2" id="KW-1185">Reference proteome</keyword>
<gene>
    <name evidence="1" type="ORF">STAS_08568</name>
</gene>
<protein>
    <submittedName>
        <fullName evidence="1">Phosphofructokinase 4</fullName>
    </submittedName>
</protein>
<reference evidence="2" key="1">
    <citation type="journal article" date="2019" name="Curr. Biol.">
        <title>Genome Sequence of Striga asiatica Provides Insight into the Evolution of Plant Parasitism.</title>
        <authorList>
            <person name="Yoshida S."/>
            <person name="Kim S."/>
            <person name="Wafula E.K."/>
            <person name="Tanskanen J."/>
            <person name="Kim Y.M."/>
            <person name="Honaas L."/>
            <person name="Yang Z."/>
            <person name="Spallek T."/>
            <person name="Conn C.E."/>
            <person name="Ichihashi Y."/>
            <person name="Cheong K."/>
            <person name="Cui S."/>
            <person name="Der J.P."/>
            <person name="Gundlach H."/>
            <person name="Jiao Y."/>
            <person name="Hori C."/>
            <person name="Ishida J.K."/>
            <person name="Kasahara H."/>
            <person name="Kiba T."/>
            <person name="Kim M.S."/>
            <person name="Koo N."/>
            <person name="Laohavisit A."/>
            <person name="Lee Y.H."/>
            <person name="Lumba S."/>
            <person name="McCourt P."/>
            <person name="Mortimer J.C."/>
            <person name="Mutuku J.M."/>
            <person name="Nomura T."/>
            <person name="Sasaki-Sekimoto Y."/>
            <person name="Seto Y."/>
            <person name="Wang Y."/>
            <person name="Wakatake T."/>
            <person name="Sakakibara H."/>
            <person name="Demura T."/>
            <person name="Yamaguchi S."/>
            <person name="Yoneyama K."/>
            <person name="Manabe R.I."/>
            <person name="Nelson D.C."/>
            <person name="Schulman A.H."/>
            <person name="Timko M.P."/>
            <person name="dePamphilis C.W."/>
            <person name="Choi D."/>
            <person name="Shirasu K."/>
        </authorList>
    </citation>
    <scope>NUCLEOTIDE SEQUENCE [LARGE SCALE GENOMIC DNA]</scope>
    <source>
        <strain evidence="2">cv. UVA1</strain>
    </source>
</reference>